<keyword evidence="2" id="KW-1185">Reference proteome</keyword>
<name>A0ABS9KNF8_9BACT</name>
<reference evidence="1" key="1">
    <citation type="submission" date="2022-01" db="EMBL/GenBank/DDBJ databases">
        <authorList>
            <person name="Jo J.-H."/>
            <person name="Im W.-T."/>
        </authorList>
    </citation>
    <scope>NUCLEOTIDE SEQUENCE</scope>
    <source>
        <strain evidence="1">NA20</strain>
    </source>
</reference>
<comment type="caution">
    <text evidence="1">The sequence shown here is derived from an EMBL/GenBank/DDBJ whole genome shotgun (WGS) entry which is preliminary data.</text>
</comment>
<sequence length="318" mass="35765">MSTINFQDSRVPEWAGFFSKEEFVMFMGYVSDYFKGSDVSYAIAEGAVSGPGGNGRSSEKMGLINLAQFCRLQPIEEWGAMISNHFDGIRKAASFEKEFSGKAHDFACVRDLIGVRLYPEEYVSAIKTGLAMGKLMAEGLYALLVFDFPDSIVNIRPEQSIQWPLSTEELFGLGIRNTRKKYPLNLFEQDFDGIPISFVVENHFYAPNILFNFLEEKPDPEYKGMLIGLPNRHAALMHRITDMKVLQAIHRMIPAIYGMNKEGPGSVSDKLYWLHEGEVIVLPYTLDAENIHFDPPENFIALLRELEGDGGCPRAVAV</sequence>
<accession>A0ABS9KNF8</accession>
<organism evidence="1 2">
    <name type="scientific">Terrimonas ginsenosidimutans</name>
    <dbReference type="NCBI Taxonomy" id="2908004"/>
    <lineage>
        <taxon>Bacteria</taxon>
        <taxon>Pseudomonadati</taxon>
        <taxon>Bacteroidota</taxon>
        <taxon>Chitinophagia</taxon>
        <taxon>Chitinophagales</taxon>
        <taxon>Chitinophagaceae</taxon>
        <taxon>Terrimonas</taxon>
    </lineage>
</organism>
<evidence type="ECO:0000313" key="2">
    <source>
        <dbReference type="Proteomes" id="UP001165367"/>
    </source>
</evidence>
<protein>
    <submittedName>
        <fullName evidence="1">Uncharacterized protein</fullName>
    </submittedName>
</protein>
<dbReference type="EMBL" id="JAKLTR010000003">
    <property type="protein sequence ID" value="MCG2613863.1"/>
    <property type="molecule type" value="Genomic_DNA"/>
</dbReference>
<proteinExistence type="predicted"/>
<dbReference type="Proteomes" id="UP001165367">
    <property type="component" value="Unassembled WGS sequence"/>
</dbReference>
<gene>
    <name evidence="1" type="ORF">LZZ85_06205</name>
</gene>
<dbReference type="RefSeq" id="WP_237869736.1">
    <property type="nucleotide sequence ID" value="NZ_JAKLTR010000003.1"/>
</dbReference>
<evidence type="ECO:0000313" key="1">
    <source>
        <dbReference type="EMBL" id="MCG2613863.1"/>
    </source>
</evidence>